<organism evidence="3 4">
    <name type="scientific">Papiliotrema laurentii</name>
    <name type="common">Cryptococcus laurentii</name>
    <dbReference type="NCBI Taxonomy" id="5418"/>
    <lineage>
        <taxon>Eukaryota</taxon>
        <taxon>Fungi</taxon>
        <taxon>Dikarya</taxon>
        <taxon>Basidiomycota</taxon>
        <taxon>Agaricomycotina</taxon>
        <taxon>Tremellomycetes</taxon>
        <taxon>Tremellales</taxon>
        <taxon>Rhynchogastremaceae</taxon>
        <taxon>Papiliotrema</taxon>
    </lineage>
</organism>
<protein>
    <submittedName>
        <fullName evidence="3">X-domain of DnaJ-containing-domain-containing protein</fullName>
    </submittedName>
</protein>
<feature type="compositionally biased region" description="Basic and acidic residues" evidence="1">
    <location>
        <begin position="198"/>
        <end position="210"/>
    </location>
</feature>
<proteinExistence type="predicted"/>
<evidence type="ECO:0000313" key="3">
    <source>
        <dbReference type="EMBL" id="KAK1924278.1"/>
    </source>
</evidence>
<evidence type="ECO:0000259" key="2">
    <source>
        <dbReference type="PROSITE" id="PS50076"/>
    </source>
</evidence>
<feature type="compositionally biased region" description="Basic and acidic residues" evidence="1">
    <location>
        <begin position="225"/>
        <end position="234"/>
    </location>
</feature>
<dbReference type="SMART" id="SM00271">
    <property type="entry name" value="DnaJ"/>
    <property type="match status" value="1"/>
</dbReference>
<dbReference type="InterPro" id="IPR026894">
    <property type="entry name" value="DnaJ_X"/>
</dbReference>
<evidence type="ECO:0000256" key="1">
    <source>
        <dbReference type="SAM" id="MobiDB-lite"/>
    </source>
</evidence>
<feature type="compositionally biased region" description="Low complexity" evidence="1">
    <location>
        <begin position="141"/>
        <end position="164"/>
    </location>
</feature>
<dbReference type="EMBL" id="JAODAN010000005">
    <property type="protein sequence ID" value="KAK1924278.1"/>
    <property type="molecule type" value="Genomic_DNA"/>
</dbReference>
<feature type="region of interest" description="Disordered" evidence="1">
    <location>
        <begin position="128"/>
        <end position="234"/>
    </location>
</feature>
<dbReference type="InterPro" id="IPR018253">
    <property type="entry name" value="DnaJ_domain_CS"/>
</dbReference>
<evidence type="ECO:0000313" key="4">
    <source>
        <dbReference type="Proteomes" id="UP001182556"/>
    </source>
</evidence>
<dbReference type="PROSITE" id="PS50076">
    <property type="entry name" value="DNAJ_2"/>
    <property type="match status" value="1"/>
</dbReference>
<dbReference type="SUPFAM" id="SSF46565">
    <property type="entry name" value="Chaperone J-domain"/>
    <property type="match status" value="1"/>
</dbReference>
<feature type="compositionally biased region" description="Low complexity" evidence="1">
    <location>
        <begin position="183"/>
        <end position="196"/>
    </location>
</feature>
<dbReference type="GO" id="GO:0005829">
    <property type="term" value="C:cytosol"/>
    <property type="evidence" value="ECO:0007669"/>
    <property type="project" value="TreeGrafter"/>
</dbReference>
<dbReference type="Gene3D" id="1.10.287.110">
    <property type="entry name" value="DnaJ domain"/>
    <property type="match status" value="1"/>
</dbReference>
<feature type="domain" description="J" evidence="2">
    <location>
        <begin position="10"/>
        <end position="74"/>
    </location>
</feature>
<feature type="compositionally biased region" description="Basic and acidic residues" evidence="1">
    <location>
        <begin position="128"/>
        <end position="140"/>
    </location>
</feature>
<comment type="caution">
    <text evidence="3">The sequence shown here is derived from an EMBL/GenBank/DDBJ whole genome shotgun (WGS) entry which is preliminary data.</text>
</comment>
<keyword evidence="4" id="KW-1185">Reference proteome</keyword>
<dbReference type="InterPro" id="IPR001623">
    <property type="entry name" value="DnaJ_domain"/>
</dbReference>
<dbReference type="PANTHER" id="PTHR45006">
    <property type="entry name" value="DNAJ-LIKE PROTEIN 1"/>
    <property type="match status" value="1"/>
</dbReference>
<name>A0AAD9D143_PAPLA</name>
<dbReference type="PANTHER" id="PTHR45006:SF1">
    <property type="entry name" value="DNAJ-LIKE PROTEIN 1"/>
    <property type="match status" value="1"/>
</dbReference>
<dbReference type="CDD" id="cd06257">
    <property type="entry name" value="DnaJ"/>
    <property type="match status" value="1"/>
</dbReference>
<dbReference type="Proteomes" id="UP001182556">
    <property type="component" value="Unassembled WGS sequence"/>
</dbReference>
<dbReference type="Pfam" id="PF14308">
    <property type="entry name" value="DnaJ-X"/>
    <property type="match status" value="1"/>
</dbReference>
<dbReference type="InterPro" id="IPR036869">
    <property type="entry name" value="J_dom_sf"/>
</dbReference>
<accession>A0AAD9D143</accession>
<reference evidence="3" key="1">
    <citation type="submission" date="2023-02" db="EMBL/GenBank/DDBJ databases">
        <title>Identification and recombinant expression of a fungal hydrolase from Papiliotrema laurentii that hydrolyzes apple cutin and clears colloidal polyester polyurethane.</title>
        <authorList>
            <consortium name="DOE Joint Genome Institute"/>
            <person name="Roman V.A."/>
            <person name="Bojanowski C."/>
            <person name="Crable B.R."/>
            <person name="Wagner D.N."/>
            <person name="Hung C.S."/>
            <person name="Nadeau L.J."/>
            <person name="Schratz L."/>
            <person name="Haridas S."/>
            <person name="Pangilinan J."/>
            <person name="Lipzen A."/>
            <person name="Na H."/>
            <person name="Yan M."/>
            <person name="Ng V."/>
            <person name="Grigoriev I.V."/>
            <person name="Spatafora J.W."/>
            <person name="Barlow D."/>
            <person name="Biffinger J."/>
            <person name="Kelley-Loughnane N."/>
            <person name="Varaljay V.A."/>
            <person name="Crookes-Goodson W.J."/>
        </authorList>
    </citation>
    <scope>NUCLEOTIDE SEQUENCE</scope>
    <source>
        <strain evidence="3">5307AH</strain>
    </source>
</reference>
<dbReference type="InterPro" id="IPR052814">
    <property type="entry name" value="Peroxisomal_DnaJ"/>
</dbReference>
<dbReference type="AlphaFoldDB" id="A0AAD9D143"/>
<dbReference type="GO" id="GO:0016558">
    <property type="term" value="P:protein import into peroxisome matrix"/>
    <property type="evidence" value="ECO:0007669"/>
    <property type="project" value="TreeGrafter"/>
</dbReference>
<dbReference type="Pfam" id="PF00226">
    <property type="entry name" value="DnaJ"/>
    <property type="match status" value="1"/>
</dbReference>
<sequence>MAARKVKDTELYDVLGVQPTATDIELKKAYRKLAIKYHPDKNQSEEAESKFKEVGEAYNILSNPDTRAFYDKVGKDGMKRPEEGGEVDPQEIFGKMFGGEAFYDYIGEISLVKDFTSTMDVVMSPEEKAEMEAAAEEEKAATASASNPAASPATATAAPTADATHPNPSVAAEKSETSLAHHSSFSAQPSSSGSSSDLAKKHEHGKDVKKTKPKLTPEQKAQLDALEKKKDEERKARIDSLAEKLVQRIRPFVDAKNPGDINDPETKVFEGRIRTEAEDLKLESFGIELLHTIASVYITKAGNFAKSKKFFGGGFFGRLKEKGGMVKEGWGLLGSAIGVQTAMQEMERLEQRGDATPEEIEALAQELSSKMLLTTWKATRWEVINVVGSVVDQVLYEPGLSKETALRRAKAILTIGGIFKAVEADESDEERRELER</sequence>
<dbReference type="PRINTS" id="PR00625">
    <property type="entry name" value="JDOMAIN"/>
</dbReference>
<dbReference type="PROSITE" id="PS00636">
    <property type="entry name" value="DNAJ_1"/>
    <property type="match status" value="1"/>
</dbReference>
<gene>
    <name evidence="3" type="ORF">DB88DRAFT_489669</name>
</gene>